<dbReference type="OrthoDB" id="2474954at2"/>
<gene>
    <name evidence="2" type="ORF">D1B31_05180</name>
</gene>
<keyword evidence="1" id="KW-1133">Transmembrane helix</keyword>
<reference evidence="2 3" key="1">
    <citation type="journal article" date="2017" name="Int. J. Syst. Evol. Microbiol.">
        <title>Bacillus notoginsengisoli sp. nov., a novel bacterium isolated from the rhizosphere of Panax notoginseng.</title>
        <authorList>
            <person name="Zhang M.Y."/>
            <person name="Cheng J."/>
            <person name="Cai Y."/>
            <person name="Zhang T.Y."/>
            <person name="Wu Y.Y."/>
            <person name="Manikprabhu D."/>
            <person name="Li W.J."/>
            <person name="Zhang Y.X."/>
        </authorList>
    </citation>
    <scope>NUCLEOTIDE SEQUENCE [LARGE SCALE GENOMIC DNA]</scope>
    <source>
        <strain evidence="2 3">JCM 30743</strain>
    </source>
</reference>
<dbReference type="EMBL" id="QWEG01000003">
    <property type="protein sequence ID" value="RHW42036.1"/>
    <property type="molecule type" value="Genomic_DNA"/>
</dbReference>
<accession>A0A417YWV6</accession>
<evidence type="ECO:0000256" key="1">
    <source>
        <dbReference type="SAM" id="Phobius"/>
    </source>
</evidence>
<feature type="transmembrane region" description="Helical" evidence="1">
    <location>
        <begin position="26"/>
        <end position="45"/>
    </location>
</feature>
<sequence>MLLWYIALFFIALILGLLDVSPAFTFLVIAVYIILSIPYVIPIIWSRDTEKMMNYLKKSRNAYYKFLYQFLNGDEEEAEKIAQGMREGRMKDMALVMLHIHQKKHREAKLILKKMKDGLFKNYYLAAVLFEEGDMDGYDLYKKKVTDADYRKWLEIEEAVRKGNRTEGLKMLDEQIARLRGMKLLSAVHYRNEFLKNSISQGEGKE</sequence>
<dbReference type="AlphaFoldDB" id="A0A417YWV6"/>
<proteinExistence type="predicted"/>
<evidence type="ECO:0000313" key="3">
    <source>
        <dbReference type="Proteomes" id="UP000284416"/>
    </source>
</evidence>
<keyword evidence="3" id="KW-1185">Reference proteome</keyword>
<evidence type="ECO:0000313" key="2">
    <source>
        <dbReference type="EMBL" id="RHW42036.1"/>
    </source>
</evidence>
<comment type="caution">
    <text evidence="2">The sequence shown here is derived from an EMBL/GenBank/DDBJ whole genome shotgun (WGS) entry which is preliminary data.</text>
</comment>
<dbReference type="RefSeq" id="WP_118919691.1">
    <property type="nucleotide sequence ID" value="NZ_QWEG01000003.1"/>
</dbReference>
<keyword evidence="1" id="KW-0812">Transmembrane</keyword>
<keyword evidence="1" id="KW-0472">Membrane</keyword>
<organism evidence="2 3">
    <name type="scientific">Neobacillus notoginsengisoli</name>
    <dbReference type="NCBI Taxonomy" id="1578198"/>
    <lineage>
        <taxon>Bacteria</taxon>
        <taxon>Bacillati</taxon>
        <taxon>Bacillota</taxon>
        <taxon>Bacilli</taxon>
        <taxon>Bacillales</taxon>
        <taxon>Bacillaceae</taxon>
        <taxon>Neobacillus</taxon>
    </lineage>
</organism>
<protein>
    <submittedName>
        <fullName evidence="2">Uncharacterized protein</fullName>
    </submittedName>
</protein>
<dbReference type="Proteomes" id="UP000284416">
    <property type="component" value="Unassembled WGS sequence"/>
</dbReference>
<name>A0A417YWV6_9BACI</name>